<evidence type="ECO:0000313" key="1">
    <source>
        <dbReference type="EMBL" id="NVM94877.1"/>
    </source>
</evidence>
<proteinExistence type="predicted"/>
<comment type="caution">
    <text evidence="1">The sequence shown here is derived from an EMBL/GenBank/DDBJ whole genome shotgun (WGS) entry which is preliminary data.</text>
</comment>
<gene>
    <name evidence="1" type="ORF">G6034_08130</name>
</gene>
<dbReference type="EMBL" id="JAAMFM010000009">
    <property type="protein sequence ID" value="NVM94877.1"/>
    <property type="molecule type" value="Genomic_DNA"/>
</dbReference>
<accession>A0A7Y7IG85</accession>
<dbReference type="Proteomes" id="UP000543556">
    <property type="component" value="Unassembled WGS sequence"/>
</dbReference>
<sequence length="991" mass="105201">MTANGEIEDGGATLRGIVRKVEPGTEPVGGDLTFSPDYTVTGTDDKGGRVLTGVEVVIVFWGSFWSATPSPSRDQYEQAMRGIVTGPYMSGLGQYRGVGQGSVIYSEIFDGTSPANGYTDADVVAMLKARFANNTSMPQPAAGHNRFYAVIAPQGVSNSNNGLAGQHQSLTYNGNTAYYAWVDNTGSLTGHDCVTKVFSHELVEACTNPDVDTSNNSILVQGTKSDGSPVTNDEIGDTCNNEFATVDMNGITCSVQSYWSKAANTCVLPLGSVSFWVDKDTFGKDEVQDLINTNGGKAENAFWLVVEGFSRTTFGSLHVSVPTPTGPFAGIPGVTVTANGAVDFENAAQPDQQQRIRVAFDITFSAQSLTHFPSAGSQTYPLDAYLATDGTKVPSTDTSALFELVAGADPYFTNIDPAQGNVFYLSQDLRVFTATPAVDGTPVPGGPAFLADNPAGAYDYAQRLLTWLNATYADPAGSDPFATVLPGQGTALSGDSSVTPFTVDFGHFPPQVHSNYQFAVARVRLRGSPGPAGAANGVRTFFRLWSSQTADTDYQTGSTYPSSTDAGGLPASPQPGAGHTTLPFFASGNLGANTDYGTGGANTRDVVIPTGKDSVWAYFGCFLNIYDASYVIDGRPVQGWLNGTHHCLVAQIAFDGAPIFAGATPEGSDKLAQRNLQVTHSDNPGPASAHRIPQTFDLRPSPLGAIDGVDELMIDWGRIPSGSTASIFWPQVDAGDVVDLATAAHPAHGLTVADPHTIRCQVTGGVTYVPIPARAGGNLAGLLTLDLPTTVHTGDQYDVVVRRLGHKANRVIEFPKGRGKGGEHPPIRAGATWRSVIGTFSVRIPVGTAESMLLPEENTLAIMRWRLGQLPPDDRWHPVLKRYVDYLAGRVAGLGGDPESILPSPSGVPPRHKEPCGDLVEHSGRVAEIVFDCHGRIEGFAIAGCCDGHRYLTRDPDLAKLLLRARRDRLDLAVLSPRHRPADVVRIIVRA</sequence>
<dbReference type="RefSeq" id="WP_176634607.1">
    <property type="nucleotide sequence ID" value="NZ_JAAMFM010000009.1"/>
</dbReference>
<keyword evidence="2" id="KW-1185">Reference proteome</keyword>
<organism evidence="1 2">
    <name type="scientific">Arthrobacter wenxiniae</name>
    <dbReference type="NCBI Taxonomy" id="2713570"/>
    <lineage>
        <taxon>Bacteria</taxon>
        <taxon>Bacillati</taxon>
        <taxon>Actinomycetota</taxon>
        <taxon>Actinomycetes</taxon>
        <taxon>Micrococcales</taxon>
        <taxon>Micrococcaceae</taxon>
        <taxon>Arthrobacter</taxon>
    </lineage>
</organism>
<protein>
    <submittedName>
        <fullName evidence="1">Uncharacterized protein</fullName>
    </submittedName>
</protein>
<evidence type="ECO:0000313" key="2">
    <source>
        <dbReference type="Proteomes" id="UP000543556"/>
    </source>
</evidence>
<name>A0A7Y7IG85_9MICC</name>
<dbReference type="AlphaFoldDB" id="A0A7Y7IG85"/>
<reference evidence="1 2" key="1">
    <citation type="submission" date="2020-02" db="EMBL/GenBank/DDBJ databases">
        <title>Genome sequence of strain AETb3-4.</title>
        <authorList>
            <person name="Gao J."/>
            <person name="Zhang X."/>
        </authorList>
    </citation>
    <scope>NUCLEOTIDE SEQUENCE [LARGE SCALE GENOMIC DNA]</scope>
    <source>
        <strain evidence="1 2">AETb3-4</strain>
    </source>
</reference>